<proteinExistence type="predicted"/>
<protein>
    <submittedName>
        <fullName evidence="1">Uncharacterized protein</fullName>
    </submittedName>
</protein>
<dbReference type="EMBL" id="GBRH01165884">
    <property type="protein sequence ID" value="JAE32012.1"/>
    <property type="molecule type" value="Transcribed_RNA"/>
</dbReference>
<reference evidence="1" key="2">
    <citation type="journal article" date="2015" name="Data Brief">
        <title>Shoot transcriptome of the giant reed, Arundo donax.</title>
        <authorList>
            <person name="Barrero R.A."/>
            <person name="Guerrero F.D."/>
            <person name="Moolhuijzen P."/>
            <person name="Goolsby J.A."/>
            <person name="Tidwell J."/>
            <person name="Bellgard S.E."/>
            <person name="Bellgard M.I."/>
        </authorList>
    </citation>
    <scope>NUCLEOTIDE SEQUENCE</scope>
    <source>
        <tissue evidence="1">Shoot tissue taken approximately 20 cm above the soil surface</tissue>
    </source>
</reference>
<accession>A0A0A9H5H2</accession>
<dbReference type="AlphaFoldDB" id="A0A0A9H5H2"/>
<reference evidence="1" key="1">
    <citation type="submission" date="2014-09" db="EMBL/GenBank/DDBJ databases">
        <authorList>
            <person name="Magalhaes I.L.F."/>
            <person name="Oliveira U."/>
            <person name="Santos F.R."/>
            <person name="Vidigal T.H.D.A."/>
            <person name="Brescovit A.D."/>
            <person name="Santos A.J."/>
        </authorList>
    </citation>
    <scope>NUCLEOTIDE SEQUENCE</scope>
    <source>
        <tissue evidence="1">Shoot tissue taken approximately 20 cm above the soil surface</tissue>
    </source>
</reference>
<name>A0A0A9H5H2_ARUDO</name>
<organism evidence="1">
    <name type="scientific">Arundo donax</name>
    <name type="common">Giant reed</name>
    <name type="synonym">Donax arundinaceus</name>
    <dbReference type="NCBI Taxonomy" id="35708"/>
    <lineage>
        <taxon>Eukaryota</taxon>
        <taxon>Viridiplantae</taxon>
        <taxon>Streptophyta</taxon>
        <taxon>Embryophyta</taxon>
        <taxon>Tracheophyta</taxon>
        <taxon>Spermatophyta</taxon>
        <taxon>Magnoliopsida</taxon>
        <taxon>Liliopsida</taxon>
        <taxon>Poales</taxon>
        <taxon>Poaceae</taxon>
        <taxon>PACMAD clade</taxon>
        <taxon>Arundinoideae</taxon>
        <taxon>Arundineae</taxon>
        <taxon>Arundo</taxon>
    </lineage>
</organism>
<evidence type="ECO:0000313" key="1">
    <source>
        <dbReference type="EMBL" id="JAE32012.1"/>
    </source>
</evidence>
<sequence length="48" mass="5550">MDKMSFFGFARRSTIIQPHVYSSRNTTATVLKECKNLHLSFIDNKSKT</sequence>